<comment type="caution">
    <text evidence="3">The sequence shown here is derived from an EMBL/GenBank/DDBJ whole genome shotgun (WGS) entry which is preliminary data.</text>
</comment>
<reference evidence="3 4" key="1">
    <citation type="submission" date="2019-10" db="EMBL/GenBank/DDBJ databases">
        <title>Genome diversity of Sutterella seckii.</title>
        <authorList>
            <person name="Chaplin A.V."/>
            <person name="Sokolova S.R."/>
            <person name="Mosin K.A."/>
            <person name="Ivanova E.L."/>
            <person name="Kochetkova T.O."/>
            <person name="Goltsov A.Y."/>
            <person name="Trofimov D.Y."/>
            <person name="Efimov B.A."/>
        </authorList>
    </citation>
    <scope>NUCLEOTIDE SEQUENCE [LARGE SCALE GENOMIC DNA]</scope>
    <source>
        <strain evidence="3 4">ASD393</strain>
    </source>
</reference>
<dbReference type="GO" id="GO:0070006">
    <property type="term" value="F:metalloaminopeptidase activity"/>
    <property type="evidence" value="ECO:0007669"/>
    <property type="project" value="InterPro"/>
</dbReference>
<evidence type="ECO:0000259" key="1">
    <source>
        <dbReference type="Pfam" id="PF00557"/>
    </source>
</evidence>
<dbReference type="InterPro" id="IPR033740">
    <property type="entry name" value="Pept_M24B"/>
</dbReference>
<name>A0A6I1EWA9_9BURK</name>
<gene>
    <name evidence="3" type="ORF">GBM95_00965</name>
</gene>
<dbReference type="PANTHER" id="PTHR43763:SF6">
    <property type="entry name" value="XAA-PRO AMINOPEPTIDASE 1"/>
    <property type="match status" value="1"/>
</dbReference>
<dbReference type="PANTHER" id="PTHR43763">
    <property type="entry name" value="XAA-PRO AMINOPEPTIDASE 1"/>
    <property type="match status" value="1"/>
</dbReference>
<dbReference type="OrthoDB" id="9806388at2"/>
<dbReference type="Pfam" id="PF00557">
    <property type="entry name" value="Peptidase_M24"/>
    <property type="match status" value="1"/>
</dbReference>
<dbReference type="RefSeq" id="WP_152157375.1">
    <property type="nucleotide sequence ID" value="NZ_WEHX01000002.1"/>
</dbReference>
<accession>A0A6I1EWA9</accession>
<keyword evidence="3" id="KW-0378">Hydrolase</keyword>
<dbReference type="InterPro" id="IPR029149">
    <property type="entry name" value="Creatin/AminoP/Spt16_N"/>
</dbReference>
<dbReference type="Pfam" id="PF16189">
    <property type="entry name" value="Creatinase_N_2"/>
    <property type="match status" value="1"/>
</dbReference>
<dbReference type="Pfam" id="PF01321">
    <property type="entry name" value="Creatinase_N"/>
    <property type="match status" value="1"/>
</dbReference>
<dbReference type="InterPro" id="IPR050422">
    <property type="entry name" value="X-Pro_aminopeptidase_P"/>
</dbReference>
<proteinExistence type="predicted"/>
<keyword evidence="3" id="KW-0031">Aminopeptidase</keyword>
<sequence>MNSTKEALERLQRCREEMSRLGLAGVIVPTADPHLSEYVPDDWKLRQALSGFTGSAGTLLIAEGAAALLADSRYWEQAGVQLPGEISLLKLTREPVEMIAEWFAGHVVPGNAVGADMELLSADFAEKLSHKLAHEGMELRSSFPDWKVLWPERPLPRLSSVREMKRPGRSRAEKFSAVRARIREAGASAALFTLLDDVAWTTNLRGDDVPCNPVFLANLLVSEEDAVLFLDPGRLLPGIEARLMDDGISLASPEKLPEVLERWAKELRILADPERTNAALFGLIPEERRVSGASPVMMLKCMKTPEEISAIREAHERDAVALAEFYAELDERLTKGERVTEADCARMLHAWRARDEEFFEESFPTIAAFGPNAAFPHYATPAEGGVALEGDGLLLIDSGGQYECGTTDITRMTPVGKPTPEMKRDCGLVTRAMLRLLKLRFPEGSTGAGIDLAARIDLWSEGLDFGHGTGHGVGYVLNVHEGPVTISPRARAIPLAPGNVLSDEPGLYRAGRWGIRVENLMVCQKDIETEFGRFLRFDALTMMPIDTRTLPEPFGDLADDLNRFNEARLAFLMPRVSDRCRRWLERAVKPVKAA</sequence>
<dbReference type="InterPro" id="IPR000587">
    <property type="entry name" value="Creatinase_N"/>
</dbReference>
<dbReference type="Gene3D" id="3.40.350.10">
    <property type="entry name" value="Creatinase/prolidase N-terminal domain"/>
    <property type="match status" value="2"/>
</dbReference>
<dbReference type="SUPFAM" id="SSF55920">
    <property type="entry name" value="Creatinase/aminopeptidase"/>
    <property type="match status" value="1"/>
</dbReference>
<feature type="domain" description="Peptidase M24" evidence="1">
    <location>
        <begin position="310"/>
        <end position="524"/>
    </location>
</feature>
<dbReference type="AlphaFoldDB" id="A0A6I1EWA9"/>
<dbReference type="GO" id="GO:0005737">
    <property type="term" value="C:cytoplasm"/>
    <property type="evidence" value="ECO:0007669"/>
    <property type="project" value="UniProtKB-ARBA"/>
</dbReference>
<protein>
    <submittedName>
        <fullName evidence="3">Aminopeptidase P family protein</fullName>
    </submittedName>
</protein>
<evidence type="ECO:0000259" key="2">
    <source>
        <dbReference type="Pfam" id="PF01321"/>
    </source>
</evidence>
<dbReference type="InterPro" id="IPR036005">
    <property type="entry name" value="Creatinase/aminopeptidase-like"/>
</dbReference>
<feature type="domain" description="Creatinase N-terminal" evidence="2">
    <location>
        <begin position="10"/>
        <end position="133"/>
    </location>
</feature>
<dbReference type="InterPro" id="IPR000994">
    <property type="entry name" value="Pept_M24"/>
</dbReference>
<organism evidence="3 4">
    <name type="scientific">Sutterella seckii</name>
    <dbReference type="NCBI Taxonomy" id="1944635"/>
    <lineage>
        <taxon>Bacteria</taxon>
        <taxon>Pseudomonadati</taxon>
        <taxon>Pseudomonadota</taxon>
        <taxon>Betaproteobacteria</taxon>
        <taxon>Burkholderiales</taxon>
        <taxon>Sutterellaceae</taxon>
        <taxon>Sutterella</taxon>
    </lineage>
</organism>
<dbReference type="Gene3D" id="3.90.230.10">
    <property type="entry name" value="Creatinase/methionine aminopeptidase superfamily"/>
    <property type="match status" value="1"/>
</dbReference>
<dbReference type="SUPFAM" id="SSF53092">
    <property type="entry name" value="Creatinase/prolidase N-terminal domain"/>
    <property type="match status" value="1"/>
</dbReference>
<dbReference type="CDD" id="cd01085">
    <property type="entry name" value="APP"/>
    <property type="match status" value="1"/>
</dbReference>
<keyword evidence="3" id="KW-0645">Protease</keyword>
<dbReference type="EMBL" id="WEHX01000002">
    <property type="protein sequence ID" value="KAB7663104.1"/>
    <property type="molecule type" value="Genomic_DNA"/>
</dbReference>
<evidence type="ECO:0000313" key="3">
    <source>
        <dbReference type="EMBL" id="KAB7663104.1"/>
    </source>
</evidence>
<evidence type="ECO:0000313" key="4">
    <source>
        <dbReference type="Proteomes" id="UP000430564"/>
    </source>
</evidence>
<dbReference type="Proteomes" id="UP000430564">
    <property type="component" value="Unassembled WGS sequence"/>
</dbReference>